<keyword evidence="3" id="KW-1185">Reference proteome</keyword>
<feature type="compositionally biased region" description="Pro residues" evidence="1">
    <location>
        <begin position="328"/>
        <end position="338"/>
    </location>
</feature>
<evidence type="ECO:0000313" key="2">
    <source>
        <dbReference type="EMBL" id="WAQ89639.1"/>
    </source>
</evidence>
<name>A0ABY7CWG5_9BASI</name>
<sequence length="554" mass="58538">MAEAKSGPWPDASLLRLPKLKSHLQQNQIKFDRNTPELELIDIYNHHKKLWERQAGNDSGTAEPAHKRKSLTKAGEEAGGRPEVAAHNIKKLQEILKEHNIPFADKDGPAVLVPLYDKLKLEQQNLNTSASGAGAQQPGGTDTAGNLDANRPQSNQLQEVIPAATPPPPEHHDLDVADTESAHRRPEINRAQEPIPNLAAPPSPTDAPTAEASKADAHSDHRAETNRLQEVSPPAAPPSPQNPLDASDRQPQSDRAKEANPLPAAPPSPQPPVDGTEAHSYHQAETNRPQQVSPPAAPPSPQHPTDASDTASDHRAQTDWAEEENPIAAPPSPQPPPDGTEASKAEALSDHRAETNRPREVIPTPALPPSPQHPSDAADTTKADPCSDRRPVTKRPEDEIPSPAAPSLPQDHLDVADTPADCQAEGNRDPNVLSTSVVLPLVPHQTTSLIPCKRPFKPSRLTSGPTTATVSIPAATATVSIPAATATISIPAATFAISIPAATAAAPIPAATSAISQPLTCFAYSTITSTNPIIAGANLDQSHKADHTGNQECA</sequence>
<dbReference type="GeneID" id="77802121"/>
<evidence type="ECO:0000256" key="1">
    <source>
        <dbReference type="SAM" id="MobiDB-lite"/>
    </source>
</evidence>
<dbReference type="Proteomes" id="UP001164743">
    <property type="component" value="Chromosome 11A"/>
</dbReference>
<reference evidence="2" key="1">
    <citation type="submission" date="2022-10" db="EMBL/GenBank/DDBJ databases">
        <title>Puccinia triticina Genome sequencing and assembly.</title>
        <authorList>
            <person name="Li C."/>
        </authorList>
    </citation>
    <scope>NUCLEOTIDE SEQUENCE</scope>
    <source>
        <strain evidence="2">Pt15</strain>
    </source>
</reference>
<feature type="compositionally biased region" description="Basic and acidic residues" evidence="1">
    <location>
        <begin position="169"/>
        <end position="190"/>
    </location>
</feature>
<feature type="compositionally biased region" description="Basic and acidic residues" evidence="1">
    <location>
        <begin position="341"/>
        <end position="360"/>
    </location>
</feature>
<accession>A0ABY7CWG5</accession>
<organism evidence="2 3">
    <name type="scientific">Puccinia triticina</name>
    <dbReference type="NCBI Taxonomy" id="208348"/>
    <lineage>
        <taxon>Eukaryota</taxon>
        <taxon>Fungi</taxon>
        <taxon>Dikarya</taxon>
        <taxon>Basidiomycota</taxon>
        <taxon>Pucciniomycotina</taxon>
        <taxon>Pucciniomycetes</taxon>
        <taxon>Pucciniales</taxon>
        <taxon>Pucciniaceae</taxon>
        <taxon>Puccinia</taxon>
    </lineage>
</organism>
<proteinExistence type="predicted"/>
<dbReference type="PRINTS" id="PR01217">
    <property type="entry name" value="PRICHEXTENSN"/>
</dbReference>
<feature type="compositionally biased region" description="Basic and acidic residues" evidence="1">
    <location>
        <begin position="379"/>
        <end position="398"/>
    </location>
</feature>
<feature type="compositionally biased region" description="Basic and acidic residues" evidence="1">
    <location>
        <begin position="246"/>
        <end position="258"/>
    </location>
</feature>
<gene>
    <name evidence="2" type="ORF">PtA15_11A329</name>
</gene>
<feature type="compositionally biased region" description="Basic and acidic residues" evidence="1">
    <location>
        <begin position="213"/>
        <end position="227"/>
    </location>
</feature>
<feature type="region of interest" description="Disordered" evidence="1">
    <location>
        <begin position="127"/>
        <end position="429"/>
    </location>
</feature>
<evidence type="ECO:0000313" key="3">
    <source>
        <dbReference type="Proteomes" id="UP001164743"/>
    </source>
</evidence>
<protein>
    <submittedName>
        <fullName evidence="2">Uncharacterized protein</fullName>
    </submittedName>
</protein>
<feature type="compositionally biased region" description="Pro residues" evidence="1">
    <location>
        <begin position="263"/>
        <end position="272"/>
    </location>
</feature>
<dbReference type="EMBL" id="CP110431">
    <property type="protein sequence ID" value="WAQ89639.1"/>
    <property type="molecule type" value="Genomic_DNA"/>
</dbReference>
<dbReference type="RefSeq" id="XP_053025194.1">
    <property type="nucleotide sequence ID" value="XM_053161226.1"/>
</dbReference>
<feature type="compositionally biased region" description="Low complexity" evidence="1">
    <location>
        <begin position="129"/>
        <end position="140"/>
    </location>
</feature>
<feature type="region of interest" description="Disordered" evidence="1">
    <location>
        <begin position="52"/>
        <end position="83"/>
    </location>
</feature>